<proteinExistence type="predicted"/>
<comment type="caution">
    <text evidence="2">The sequence shown here is derived from an EMBL/GenBank/DDBJ whole genome shotgun (WGS) entry which is preliminary data.</text>
</comment>
<gene>
    <name evidence="2" type="ORF">Adt_34705</name>
</gene>
<evidence type="ECO:0000313" key="3">
    <source>
        <dbReference type="Proteomes" id="UP001604336"/>
    </source>
</evidence>
<feature type="transmembrane region" description="Helical" evidence="1">
    <location>
        <begin position="12"/>
        <end position="33"/>
    </location>
</feature>
<evidence type="ECO:0000256" key="1">
    <source>
        <dbReference type="SAM" id="Phobius"/>
    </source>
</evidence>
<dbReference type="PANTHER" id="PTHR34054">
    <property type="entry name" value="EXPRESSED PROTEIN"/>
    <property type="match status" value="1"/>
</dbReference>
<evidence type="ECO:0000313" key="2">
    <source>
        <dbReference type="EMBL" id="KAL2481739.1"/>
    </source>
</evidence>
<keyword evidence="1" id="KW-1133">Transmembrane helix</keyword>
<dbReference type="InterPro" id="IPR045884">
    <property type="entry name" value="At5g59350-like"/>
</dbReference>
<organism evidence="2 3">
    <name type="scientific">Abeliophyllum distichum</name>
    <dbReference type="NCBI Taxonomy" id="126358"/>
    <lineage>
        <taxon>Eukaryota</taxon>
        <taxon>Viridiplantae</taxon>
        <taxon>Streptophyta</taxon>
        <taxon>Embryophyta</taxon>
        <taxon>Tracheophyta</taxon>
        <taxon>Spermatophyta</taxon>
        <taxon>Magnoliopsida</taxon>
        <taxon>eudicotyledons</taxon>
        <taxon>Gunneridae</taxon>
        <taxon>Pentapetalae</taxon>
        <taxon>asterids</taxon>
        <taxon>lamiids</taxon>
        <taxon>Lamiales</taxon>
        <taxon>Oleaceae</taxon>
        <taxon>Forsythieae</taxon>
        <taxon>Abeliophyllum</taxon>
    </lineage>
</organism>
<reference evidence="3" key="1">
    <citation type="submission" date="2024-07" db="EMBL/GenBank/DDBJ databases">
        <title>Two chromosome-level genome assemblies of Korean endemic species Abeliophyllum distichum and Forsythia ovata (Oleaceae).</title>
        <authorList>
            <person name="Jang H."/>
        </authorList>
    </citation>
    <scope>NUCLEOTIDE SEQUENCE [LARGE SCALE GENOMIC DNA]</scope>
</reference>
<name>A0ABD1R0U9_9LAMI</name>
<keyword evidence="3" id="KW-1185">Reference proteome</keyword>
<keyword evidence="1" id="KW-0472">Membrane</keyword>
<dbReference type="AlphaFoldDB" id="A0ABD1R0U9"/>
<sequence>MSGSGLSKLGILLTIIFVISLMALFAELFYVLWRRRVVRSKNSPASDGGYQYPSSGSSFLSAVCYQDFLYFFCIRSQSRIEPNSITPTSSDNLSSNGPPEMEVVDVWKLQRMCGPPRFLFTIKEEEKEDLESLAEKSLCSSAEKESNNSNTNINNDRERVTLKECFEVVEESAKAAMVFNDHGGGGDEADYSTPCASPMYFTPSASPIHEVVSDMSTGEKTVPVIRSEM</sequence>
<accession>A0ABD1R0U9</accession>
<dbReference type="Proteomes" id="UP001604336">
    <property type="component" value="Unassembled WGS sequence"/>
</dbReference>
<dbReference type="PANTHER" id="PTHR34054:SF4">
    <property type="entry name" value="PROTEIN, PUTATIVE-RELATED"/>
    <property type="match status" value="1"/>
</dbReference>
<keyword evidence="1" id="KW-0812">Transmembrane</keyword>
<protein>
    <submittedName>
        <fullName evidence="2">Uncharacterized protein</fullName>
    </submittedName>
</protein>
<dbReference type="EMBL" id="JBFOLK010000010">
    <property type="protein sequence ID" value="KAL2481739.1"/>
    <property type="molecule type" value="Genomic_DNA"/>
</dbReference>